<evidence type="ECO:0000256" key="1">
    <source>
        <dbReference type="ARBA" id="ARBA00004496"/>
    </source>
</evidence>
<evidence type="ECO:0000313" key="7">
    <source>
        <dbReference type="EMBL" id="ESO90664.1"/>
    </source>
</evidence>
<evidence type="ECO:0000256" key="5">
    <source>
        <dbReference type="SAM" id="MobiDB-lite"/>
    </source>
</evidence>
<proteinExistence type="inferred from homology"/>
<dbReference type="KEGG" id="lgi:LOTGIDRAFT_233665"/>
<dbReference type="RefSeq" id="XP_009058660.1">
    <property type="nucleotide sequence ID" value="XM_009060412.1"/>
</dbReference>
<accession>V4BP06</accession>
<feature type="region of interest" description="Disordered" evidence="5">
    <location>
        <begin position="909"/>
        <end position="937"/>
    </location>
</feature>
<feature type="region of interest" description="Disordered" evidence="5">
    <location>
        <begin position="401"/>
        <end position="486"/>
    </location>
</feature>
<feature type="compositionally biased region" description="Low complexity" evidence="5">
    <location>
        <begin position="446"/>
        <end position="456"/>
    </location>
</feature>
<protein>
    <recommendedName>
        <fullName evidence="6">Nucleoside diphosphate kinase-like domain-containing protein</fullName>
    </recommendedName>
</protein>
<dbReference type="GeneID" id="20249328"/>
<evidence type="ECO:0000256" key="2">
    <source>
        <dbReference type="ARBA" id="ARBA00022490"/>
    </source>
</evidence>
<feature type="compositionally biased region" description="Low complexity" evidence="5">
    <location>
        <begin position="414"/>
        <end position="428"/>
    </location>
</feature>
<dbReference type="SUPFAM" id="SSF54919">
    <property type="entry name" value="Nucleoside diphosphate kinase, NDK"/>
    <property type="match status" value="3"/>
</dbReference>
<sequence>MESSDDSDEEETLDKKEGKTTPSLLKPQLASIFSEVEQNLPSIDFDFGDISSDSDVTDEPLIFQRNLKSLELLDEDKDLDTCLHSNKVSDKPGELSPHCNKQSELSNPVNVDDISLFDVNADFAGSGFNNWAELERDISQTRSGLPNDLMRIQTASATRVEIATSTTEDLLSDTTPEKQDGQKEKKTEDYKIFVESATPLLPLTVFENVDLDSVLANINEDNQYGVSPVRPAWLDLSLSRIGSGDASTTDSSGEELTLIEKLAQLSVKHGATGLTEINPQTGATIEDNKIIYDKSQDKWNKKADVEKDVEVVKNTCSMGTNTTDLPQPTVAAKPVVTINKSDTVFIDLRGFEKHREEEKQKIERVQAILKIHNQQHEEDSSESEDETERWIKERRKIKQKLVSQGTSTDLLPNKAKSPQSKSSFKQPQRVINLSEKSPSKDGATRSSDVTSSSSDTILDQETVKKQRAAQLEKDRQMEVARKVREEKEKEREHRIRISQRLEAVRPAASINGLQPTAEATPTLYDMEASFEPAPSTLPRVMAPDQTCLLLKIHLACNGEIILHKNRTNQSVDTGEGLSASYTTLLTWLASLVPDDFTFLQRAAGDKHSAETNPWQPFYVVGLQQIVLEDKLYLVVAIMPTEHFDPKSIQSFKSKKYQGGNPFMQYVHNFLTTYTLLSVCPWLLGIVSMEVEGPKGDIPDLKSYTYIPPLPNITDKPLASFIEVHQDPQAANRIFKMATGYFWQTVDNEESKLDQGLDEESVDYETQNTMSLVYKKIYHDPGSLMGIMIRILQEGLDIAGVRLLYPTSEFLNLTSAESPSDRSDLELLNNVGPVLALAIRGTFARSIWLDAVGPSDPVLARRTDPNSLCAQFGGESREECLLFCPRNSNRVLSEMTRWFAGRIPSTGSFEVGQPYKRKDHLRSGSPKSRKGKRGSLTDCKAEDIPTQRPLATLTATTKGDMFLVISPLFLPSALGILMSTCQRRGFQIRGVKRLRLSSRRAGLLGIDSTDCPVFLNENISDRLEYPATVLLLEKENCAHNAASLIEAFMVQLTLKGLMDSIQSRLCSPVTSKQLFHAVTYTEDVLAGLGGEFSRCPDYDTLSGPSYIQPALYTNPELEQIVIVVLHGFNIQKSSGLFIGQLLNVIPYSRTPVISPLSQGAELLGLKWLPVLSTSQAKEVTPIEVGDKLWKESIHRLTSEPAFILALRGVNAFKQLESIVPPGVLNQPNKTPLHKLMSHTPEEAYNFARLFFTKHELFIDNSARPLLPYIPESLLMQTKVKNEGHKTVTNIFEIMKQGPQPIRTFLLVKPGAVKKQCLSKLLKKIVQEGFKVVGLRLDVLDDNQADVIVQSLSEEDESVKEKQKLHLVSGPVILLCLERENAVFKLVDILGPLDPQAARRKSQFLWRGIFGSDPVANGLYGSVNYCQAVEELRIFFNEDILLSESLDNQTQAALLEDQIIDIDYKLHRNIEIDYRGESLNYEDSSMADIHASLLVQTNCLLLSPPLLGLTPRLKGQGYVEVIEALISEGFRIVGARMVTLSQNQTEQFLCLLEAGSFKQVPLLTMGPCLVLAVQRDNAVISFDTLLDSIHGDSIMKKYGSLILRSSTVPQGEKHLT</sequence>
<feature type="compositionally biased region" description="Low complexity" evidence="5">
    <location>
        <begin position="164"/>
        <end position="174"/>
    </location>
</feature>
<dbReference type="PANTHER" id="PTHR43109">
    <property type="entry name" value="NUCLEOSIDE DIPHOSPHATE KINASE 7"/>
    <property type="match status" value="1"/>
</dbReference>
<evidence type="ECO:0000313" key="8">
    <source>
        <dbReference type="Proteomes" id="UP000030746"/>
    </source>
</evidence>
<dbReference type="InterPro" id="IPR034907">
    <property type="entry name" value="NDK-like_dom"/>
</dbReference>
<comment type="caution">
    <text evidence="3">Lacks conserved residue(s) required for the propagation of feature annotation.</text>
</comment>
<evidence type="ECO:0000256" key="3">
    <source>
        <dbReference type="PROSITE-ProRule" id="PRU00706"/>
    </source>
</evidence>
<keyword evidence="8" id="KW-1185">Reference proteome</keyword>
<feature type="compositionally biased region" description="Basic and acidic residues" evidence="5">
    <location>
        <begin position="175"/>
        <end position="186"/>
    </location>
</feature>
<reference evidence="7 8" key="1">
    <citation type="journal article" date="2013" name="Nature">
        <title>Insights into bilaterian evolution from three spiralian genomes.</title>
        <authorList>
            <person name="Simakov O."/>
            <person name="Marletaz F."/>
            <person name="Cho S.J."/>
            <person name="Edsinger-Gonzales E."/>
            <person name="Havlak P."/>
            <person name="Hellsten U."/>
            <person name="Kuo D.H."/>
            <person name="Larsson T."/>
            <person name="Lv J."/>
            <person name="Arendt D."/>
            <person name="Savage R."/>
            <person name="Osoegawa K."/>
            <person name="de Jong P."/>
            <person name="Grimwood J."/>
            <person name="Chapman J.A."/>
            <person name="Shapiro H."/>
            <person name="Aerts A."/>
            <person name="Otillar R.P."/>
            <person name="Terry A.Y."/>
            <person name="Boore J.L."/>
            <person name="Grigoriev I.V."/>
            <person name="Lindberg D.R."/>
            <person name="Seaver E.C."/>
            <person name="Weisblat D.A."/>
            <person name="Putnam N.H."/>
            <person name="Rokhsar D.S."/>
        </authorList>
    </citation>
    <scope>NUCLEOTIDE SEQUENCE [LARGE SCALE GENOMIC DNA]</scope>
</reference>
<feature type="coiled-coil region" evidence="4">
    <location>
        <begin position="348"/>
        <end position="375"/>
    </location>
</feature>
<feature type="compositionally biased region" description="Polar residues" evidence="5">
    <location>
        <begin position="401"/>
        <end position="410"/>
    </location>
</feature>
<dbReference type="GO" id="GO:0005879">
    <property type="term" value="C:axonemal microtubule"/>
    <property type="evidence" value="ECO:0007669"/>
    <property type="project" value="TreeGrafter"/>
</dbReference>
<feature type="region of interest" description="Disordered" evidence="5">
    <location>
        <begin position="164"/>
        <end position="186"/>
    </location>
</feature>
<keyword evidence="4" id="KW-0175">Coiled coil</keyword>
<evidence type="ECO:0000256" key="4">
    <source>
        <dbReference type="SAM" id="Coils"/>
    </source>
</evidence>
<dbReference type="InterPro" id="IPR036850">
    <property type="entry name" value="NDK-like_dom_sf"/>
</dbReference>
<dbReference type="Pfam" id="PF00334">
    <property type="entry name" value="NDK"/>
    <property type="match status" value="1"/>
</dbReference>
<organism evidence="7 8">
    <name type="scientific">Lottia gigantea</name>
    <name type="common">Giant owl limpet</name>
    <dbReference type="NCBI Taxonomy" id="225164"/>
    <lineage>
        <taxon>Eukaryota</taxon>
        <taxon>Metazoa</taxon>
        <taxon>Spiralia</taxon>
        <taxon>Lophotrochozoa</taxon>
        <taxon>Mollusca</taxon>
        <taxon>Gastropoda</taxon>
        <taxon>Patellogastropoda</taxon>
        <taxon>Lottioidea</taxon>
        <taxon>Lottiidae</taxon>
        <taxon>Lottia</taxon>
    </lineage>
</organism>
<feature type="domain" description="Nucleoside diphosphate kinase-like" evidence="6">
    <location>
        <begin position="1301"/>
        <end position="1441"/>
    </location>
</feature>
<dbReference type="PROSITE" id="PS51374">
    <property type="entry name" value="NDPK_LIKE"/>
    <property type="match status" value="3"/>
</dbReference>
<comment type="similarity">
    <text evidence="3">Belongs to the NDK family.</text>
</comment>
<dbReference type="EMBL" id="KB202367">
    <property type="protein sequence ID" value="ESO90664.1"/>
    <property type="molecule type" value="Genomic_DNA"/>
</dbReference>
<feature type="compositionally biased region" description="Acidic residues" evidence="5">
    <location>
        <begin position="1"/>
        <end position="12"/>
    </location>
</feature>
<dbReference type="STRING" id="225164.V4BP06"/>
<evidence type="ECO:0000259" key="6">
    <source>
        <dbReference type="SMART" id="SM00562"/>
    </source>
</evidence>
<dbReference type="HOGENOM" id="CLU_245777_0_0_1"/>
<keyword evidence="2" id="KW-0963">Cytoplasm</keyword>
<dbReference type="SMART" id="SM00562">
    <property type="entry name" value="NDK"/>
    <property type="match status" value="1"/>
</dbReference>
<dbReference type="CTD" id="20249328"/>
<dbReference type="Gene3D" id="3.30.70.141">
    <property type="entry name" value="Nucleoside diphosphate kinase-like domain"/>
    <property type="match status" value="3"/>
</dbReference>
<dbReference type="OMA" id="PDVIWWR"/>
<gene>
    <name evidence="7" type="ORF">LOTGIDRAFT_233665</name>
</gene>
<feature type="region of interest" description="Disordered" evidence="5">
    <location>
        <begin position="1"/>
        <end position="24"/>
    </location>
</feature>
<comment type="subcellular location">
    <subcellularLocation>
        <location evidence="1">Cytoplasm</location>
    </subcellularLocation>
</comment>
<name>V4BP06_LOTGI</name>
<dbReference type="Proteomes" id="UP000030746">
    <property type="component" value="Unassembled WGS sequence"/>
</dbReference>
<feature type="compositionally biased region" description="Basic and acidic residues" evidence="5">
    <location>
        <begin position="470"/>
        <end position="486"/>
    </location>
</feature>
<dbReference type="PANTHER" id="PTHR43109:SF3">
    <property type="entry name" value="DYNEIN AXONEMAL ASSEMBLY FACTOR 8"/>
    <property type="match status" value="1"/>
</dbReference>
<dbReference type="OrthoDB" id="2162449at2759"/>